<accession>A0ABP4RTP0</accession>
<protein>
    <recommendedName>
        <fullName evidence="5">SAF domain-containing protein</fullName>
    </recommendedName>
</protein>
<keyword evidence="2" id="KW-0812">Transmembrane</keyword>
<evidence type="ECO:0000313" key="3">
    <source>
        <dbReference type="EMBL" id="GAA1660562.1"/>
    </source>
</evidence>
<dbReference type="EMBL" id="BAAANE010000015">
    <property type="protein sequence ID" value="GAA1660562.1"/>
    <property type="molecule type" value="Genomic_DNA"/>
</dbReference>
<keyword evidence="4" id="KW-1185">Reference proteome</keyword>
<dbReference type="Proteomes" id="UP001501319">
    <property type="component" value="Unassembled WGS sequence"/>
</dbReference>
<comment type="caution">
    <text evidence="3">The sequence shown here is derived from an EMBL/GenBank/DDBJ whole genome shotgun (WGS) entry which is preliminary data.</text>
</comment>
<evidence type="ECO:0000256" key="2">
    <source>
        <dbReference type="SAM" id="Phobius"/>
    </source>
</evidence>
<name>A0ABP4RTP0_9ACTN</name>
<feature type="compositionally biased region" description="Basic and acidic residues" evidence="1">
    <location>
        <begin position="9"/>
        <end position="19"/>
    </location>
</feature>
<keyword evidence="2" id="KW-0472">Membrane</keyword>
<gene>
    <name evidence="3" type="ORF">GCM10009744_62790</name>
</gene>
<proteinExistence type="predicted"/>
<evidence type="ECO:0000313" key="4">
    <source>
        <dbReference type="Proteomes" id="UP001501319"/>
    </source>
</evidence>
<feature type="region of interest" description="Disordered" evidence="1">
    <location>
        <begin position="1"/>
        <end position="37"/>
    </location>
</feature>
<sequence>MSTTTGTETVDRQRQRAERGVGTTRKPGGRLPTNTKRRRPAIAALAALLIVGGALIAGLLAIRMDERQAVIQISQNVGVGEQITVKDLAETRVAGDSLTLVPADRAKEIIGAYAKVNLIKGQLLDPGQLTRTDPIAPGKAAVGIVLVGGRIPAAGLKSGDQVELVRISQGNQNPVVLGTATVLDVPKQATDSAGLGSKSSAAQTATVLVDRELVKAVTDASGNNRIAVALLKSGTSVEDK</sequence>
<evidence type="ECO:0000256" key="1">
    <source>
        <dbReference type="SAM" id="MobiDB-lite"/>
    </source>
</evidence>
<keyword evidence="2" id="KW-1133">Transmembrane helix</keyword>
<reference evidence="4" key="1">
    <citation type="journal article" date="2019" name="Int. J. Syst. Evol. Microbiol.">
        <title>The Global Catalogue of Microorganisms (GCM) 10K type strain sequencing project: providing services to taxonomists for standard genome sequencing and annotation.</title>
        <authorList>
            <consortium name="The Broad Institute Genomics Platform"/>
            <consortium name="The Broad Institute Genome Sequencing Center for Infectious Disease"/>
            <person name="Wu L."/>
            <person name="Ma J."/>
        </authorList>
    </citation>
    <scope>NUCLEOTIDE SEQUENCE [LARGE SCALE GENOMIC DNA]</scope>
    <source>
        <strain evidence="4">JCM 14306</strain>
    </source>
</reference>
<organism evidence="3 4">
    <name type="scientific">Kribbella alba</name>
    <dbReference type="NCBI Taxonomy" id="190197"/>
    <lineage>
        <taxon>Bacteria</taxon>
        <taxon>Bacillati</taxon>
        <taxon>Actinomycetota</taxon>
        <taxon>Actinomycetes</taxon>
        <taxon>Propionibacteriales</taxon>
        <taxon>Kribbellaceae</taxon>
        <taxon>Kribbella</taxon>
    </lineage>
</organism>
<feature type="transmembrane region" description="Helical" evidence="2">
    <location>
        <begin position="41"/>
        <end position="62"/>
    </location>
</feature>
<evidence type="ECO:0008006" key="5">
    <source>
        <dbReference type="Google" id="ProtNLM"/>
    </source>
</evidence>
<dbReference type="RefSeq" id="WP_344116463.1">
    <property type="nucleotide sequence ID" value="NZ_BAAANE010000015.1"/>
</dbReference>